<protein>
    <submittedName>
        <fullName evidence="2">Uncharacterized protein</fullName>
    </submittedName>
</protein>
<dbReference type="RefSeq" id="WP_214791226.1">
    <property type="nucleotide sequence ID" value="NZ_JANIEL010000038.1"/>
</dbReference>
<gene>
    <name evidence="2" type="ORF">ACFQO8_14610</name>
</gene>
<keyword evidence="3" id="KW-1185">Reference proteome</keyword>
<reference evidence="3" key="1">
    <citation type="journal article" date="2019" name="Int. J. Syst. Evol. Microbiol.">
        <title>The Global Catalogue of Microorganisms (GCM) 10K type strain sequencing project: providing services to taxonomists for standard genome sequencing and annotation.</title>
        <authorList>
            <consortium name="The Broad Institute Genomics Platform"/>
            <consortium name="The Broad Institute Genome Sequencing Center for Infectious Disease"/>
            <person name="Wu L."/>
            <person name="Ma J."/>
        </authorList>
    </citation>
    <scope>NUCLEOTIDE SEQUENCE [LARGE SCALE GENOMIC DNA]</scope>
    <source>
        <strain evidence="3">CCUG 55590</strain>
    </source>
</reference>
<evidence type="ECO:0000313" key="2">
    <source>
        <dbReference type="EMBL" id="MFC7391365.1"/>
    </source>
</evidence>
<feature type="transmembrane region" description="Helical" evidence="1">
    <location>
        <begin position="230"/>
        <end position="250"/>
    </location>
</feature>
<sequence>MDSNLLISTVVTATAALIAIIGGFLVSRVITLASEQEGLKHKLRDINLDILNRTDLLEAAKIELLDSDHNDFVNEYAERLTYEDLTLEEIFEEMEDDLYRGWEIDEFKDMYVELIDIKNHLNEMITQEQIDSLKDLPIDFEDFRVETKSELRGRKSWYEIFYDIYKNRLRGSVHRIPSLFNLDTIKNRANAYNEKLKEYDTHLNELIFLKRQKTEQQKILREFGGNRNMWWGLLVLVYASIVGIVIPVTWGVYGNSPSKTVILFLFLSQLLFLFIYLGVSMYFLTKDEKN</sequence>
<dbReference type="EMBL" id="JBHTCE010000007">
    <property type="protein sequence ID" value="MFC7391365.1"/>
    <property type="molecule type" value="Genomic_DNA"/>
</dbReference>
<keyword evidence="1" id="KW-0812">Transmembrane</keyword>
<dbReference type="Proteomes" id="UP001596439">
    <property type="component" value="Unassembled WGS sequence"/>
</dbReference>
<proteinExistence type="predicted"/>
<accession>A0ABW2PUG7</accession>
<evidence type="ECO:0000256" key="1">
    <source>
        <dbReference type="SAM" id="Phobius"/>
    </source>
</evidence>
<keyword evidence="1" id="KW-1133">Transmembrane helix</keyword>
<comment type="caution">
    <text evidence="2">The sequence shown here is derived from an EMBL/GenBank/DDBJ whole genome shotgun (WGS) entry which is preliminary data.</text>
</comment>
<feature type="transmembrane region" description="Helical" evidence="1">
    <location>
        <begin position="6"/>
        <end position="26"/>
    </location>
</feature>
<organism evidence="2 3">
    <name type="scientific">Exiguobacterium aestuarii</name>
    <dbReference type="NCBI Taxonomy" id="273527"/>
    <lineage>
        <taxon>Bacteria</taxon>
        <taxon>Bacillati</taxon>
        <taxon>Bacillota</taxon>
        <taxon>Bacilli</taxon>
        <taxon>Bacillales</taxon>
        <taxon>Bacillales Family XII. Incertae Sedis</taxon>
        <taxon>Exiguobacterium</taxon>
    </lineage>
</organism>
<feature type="transmembrane region" description="Helical" evidence="1">
    <location>
        <begin position="262"/>
        <end position="284"/>
    </location>
</feature>
<keyword evidence="1" id="KW-0472">Membrane</keyword>
<evidence type="ECO:0000313" key="3">
    <source>
        <dbReference type="Proteomes" id="UP001596439"/>
    </source>
</evidence>
<name>A0ABW2PUG7_9BACL</name>